<reference evidence="2 3" key="1">
    <citation type="journal article" date="2016" name="Front. Microbiol.">
        <title>Single-Cell (Meta-)Genomics of a Dimorphic Candidatus Thiomargarita nelsonii Reveals Genomic Plasticity.</title>
        <authorList>
            <person name="Flood B.E."/>
            <person name="Fliss P."/>
            <person name="Jones D.S."/>
            <person name="Dick G.J."/>
            <person name="Jain S."/>
            <person name="Kaster A.K."/>
            <person name="Winkel M."/>
            <person name="Mussmann M."/>
            <person name="Bailey J."/>
        </authorList>
    </citation>
    <scope>NUCLEOTIDE SEQUENCE [LARGE SCALE GENOMIC DNA]</scope>
    <source>
        <strain evidence="2">Hydrate Ridge</strain>
    </source>
</reference>
<protein>
    <submittedName>
        <fullName evidence="2">Uncharacterized protein</fullName>
    </submittedName>
</protein>
<keyword evidence="1" id="KW-1133">Transmembrane helix</keyword>
<dbReference type="Proteomes" id="UP000030428">
    <property type="component" value="Unassembled WGS sequence"/>
</dbReference>
<keyword evidence="1" id="KW-0472">Membrane</keyword>
<name>A0A0A6S413_9GAMM</name>
<sequence>MVKLWEIKRVAAETKTPESPVEPIMPVSENGDKAFDFSKMSSWIIKAVVIIVSVILLVSFIWWLIQRFSPSLRPHAPRLMVSIIIGITVGVSTTAIAYYLFDSPETATMSGVIVAVTAHYFMKEA</sequence>
<dbReference type="AlphaFoldDB" id="A0A0A6S413"/>
<organism evidence="2 3">
    <name type="scientific">Candidatus Thiomargarita nelsonii</name>
    <dbReference type="NCBI Taxonomy" id="1003181"/>
    <lineage>
        <taxon>Bacteria</taxon>
        <taxon>Pseudomonadati</taxon>
        <taxon>Pseudomonadota</taxon>
        <taxon>Gammaproteobacteria</taxon>
        <taxon>Thiotrichales</taxon>
        <taxon>Thiotrichaceae</taxon>
        <taxon>Thiomargarita</taxon>
    </lineage>
</organism>
<accession>A0A0A6S413</accession>
<comment type="caution">
    <text evidence="2">The sequence shown here is derived from an EMBL/GenBank/DDBJ whole genome shotgun (WGS) entry which is preliminary data.</text>
</comment>
<feature type="transmembrane region" description="Helical" evidence="1">
    <location>
        <begin position="43"/>
        <end position="65"/>
    </location>
</feature>
<proteinExistence type="predicted"/>
<dbReference type="GO" id="GO:0070072">
    <property type="term" value="P:vacuolar proton-transporting V-type ATPase complex assembly"/>
    <property type="evidence" value="ECO:0007669"/>
    <property type="project" value="InterPro"/>
</dbReference>
<keyword evidence="3" id="KW-1185">Reference proteome</keyword>
<feature type="transmembrane region" description="Helical" evidence="1">
    <location>
        <begin position="77"/>
        <end position="100"/>
    </location>
</feature>
<keyword evidence="1" id="KW-0812">Transmembrane</keyword>
<gene>
    <name evidence="2" type="ORF">PN36_13980</name>
</gene>
<evidence type="ECO:0000313" key="3">
    <source>
        <dbReference type="Proteomes" id="UP000030428"/>
    </source>
</evidence>
<dbReference type="EMBL" id="JSZA02000047">
    <property type="protein sequence ID" value="KHD06610.1"/>
    <property type="molecule type" value="Genomic_DNA"/>
</dbReference>
<evidence type="ECO:0000313" key="2">
    <source>
        <dbReference type="EMBL" id="KHD06610.1"/>
    </source>
</evidence>
<evidence type="ECO:0000256" key="1">
    <source>
        <dbReference type="SAM" id="Phobius"/>
    </source>
</evidence>